<keyword evidence="2" id="KW-1185">Reference proteome</keyword>
<evidence type="ECO:0000313" key="1">
    <source>
        <dbReference type="EMBL" id="EGU46189.1"/>
    </source>
</evidence>
<feature type="non-terminal residue" evidence="1">
    <location>
        <position position="63"/>
    </location>
</feature>
<organism evidence="1 2">
    <name type="scientific">Vibrio tubiashii ATCC 19109</name>
    <dbReference type="NCBI Taxonomy" id="1051646"/>
    <lineage>
        <taxon>Bacteria</taxon>
        <taxon>Pseudomonadati</taxon>
        <taxon>Pseudomonadota</taxon>
        <taxon>Gammaproteobacteria</taxon>
        <taxon>Vibrionales</taxon>
        <taxon>Vibrionaceae</taxon>
        <taxon>Vibrio</taxon>
        <taxon>Vibrio oreintalis group</taxon>
    </lineage>
</organism>
<reference evidence="1 2" key="1">
    <citation type="journal article" date="2012" name="Int. J. Syst. Evol. Microbiol.">
        <title>Vibrio caribbeanicus sp. nov., isolated from the marine sponge Scleritoderma cyanea.</title>
        <authorList>
            <person name="Hoffmann M."/>
            <person name="Monday S.R."/>
            <person name="Allard M.W."/>
            <person name="Strain E.A."/>
            <person name="Whittaker P."/>
            <person name="Naum M."/>
            <person name="McCarthy P.J."/>
            <person name="Lopez J.V."/>
            <person name="Fischer M."/>
            <person name="Brown E.W."/>
        </authorList>
    </citation>
    <scope>NUCLEOTIDE SEQUENCE [LARGE SCALE GENOMIC DNA]</scope>
    <source>
        <strain evidence="1 2">ATCC 19109</strain>
    </source>
</reference>
<evidence type="ECO:0000313" key="2">
    <source>
        <dbReference type="Proteomes" id="UP000003836"/>
    </source>
</evidence>
<dbReference type="RefSeq" id="WP_004749032.1">
    <property type="nucleotide sequence ID" value="NZ_AFWI01000225.1"/>
</dbReference>
<dbReference type="EMBL" id="AFWI01000225">
    <property type="protein sequence ID" value="EGU46189.1"/>
    <property type="molecule type" value="Genomic_DNA"/>
</dbReference>
<protein>
    <recommendedName>
        <fullName evidence="3">Transposase</fullName>
    </recommendedName>
</protein>
<evidence type="ECO:0008006" key="3">
    <source>
        <dbReference type="Google" id="ProtNLM"/>
    </source>
</evidence>
<dbReference type="Proteomes" id="UP000003836">
    <property type="component" value="Unassembled WGS sequence"/>
</dbReference>
<accession>A0ABP2LDN3</accession>
<comment type="caution">
    <text evidence="1">The sequence shown here is derived from an EMBL/GenBank/DDBJ whole genome shotgun (WGS) entry which is preliminary data.</text>
</comment>
<name>A0ABP2LDN3_9VIBR</name>
<sequence length="63" mass="7320">MTTVLEERLDERRVEGRKPKYSVYDWYLNLKTHVFECDDEAKCLLVGEPSSSLTAKALFDLLP</sequence>
<proteinExistence type="predicted"/>
<gene>
    <name evidence="1" type="ORF">VITU9109_23410</name>
</gene>